<dbReference type="InterPro" id="IPR000531">
    <property type="entry name" value="Beta-barrel_TonB"/>
</dbReference>
<keyword evidence="9 11" id="KW-0472">Membrane</keyword>
<keyword evidence="7" id="KW-0406">Ion transport</keyword>
<dbReference type="Gene3D" id="2.170.130.10">
    <property type="entry name" value="TonB-dependent receptor, plug domain"/>
    <property type="match status" value="1"/>
</dbReference>
<feature type="domain" description="TonB-dependent receptor-like beta-barrel" evidence="13">
    <location>
        <begin position="262"/>
        <end position="699"/>
    </location>
</feature>
<dbReference type="PANTHER" id="PTHR32552">
    <property type="entry name" value="FERRICHROME IRON RECEPTOR-RELATED"/>
    <property type="match status" value="1"/>
</dbReference>
<evidence type="ECO:0000259" key="14">
    <source>
        <dbReference type="Pfam" id="PF07715"/>
    </source>
</evidence>
<keyword evidence="16" id="KW-1185">Reference proteome</keyword>
<dbReference type="Pfam" id="PF00593">
    <property type="entry name" value="TonB_dep_Rec_b-barrel"/>
    <property type="match status" value="1"/>
</dbReference>
<dbReference type="SUPFAM" id="SSF56935">
    <property type="entry name" value="Porins"/>
    <property type="match status" value="1"/>
</dbReference>
<keyword evidence="5 11" id="KW-0812">Transmembrane</keyword>
<protein>
    <submittedName>
        <fullName evidence="15">TonB-dependent receptor</fullName>
    </submittedName>
</protein>
<name>A0ABP7U3V1_9BACT</name>
<evidence type="ECO:0000313" key="16">
    <source>
        <dbReference type="Proteomes" id="UP001501469"/>
    </source>
</evidence>
<keyword evidence="2 11" id="KW-0813">Transport</keyword>
<evidence type="ECO:0000256" key="8">
    <source>
        <dbReference type="ARBA" id="ARBA00023077"/>
    </source>
</evidence>
<keyword evidence="8 12" id="KW-0798">TonB box</keyword>
<keyword evidence="3 11" id="KW-1134">Transmembrane beta strand</keyword>
<comment type="subcellular location">
    <subcellularLocation>
        <location evidence="1 11">Cell outer membrane</location>
        <topology evidence="1 11">Multi-pass membrane protein</topology>
    </subcellularLocation>
</comment>
<evidence type="ECO:0000259" key="13">
    <source>
        <dbReference type="Pfam" id="PF00593"/>
    </source>
</evidence>
<sequence>MELARKYAARQQFTYGTGLSRSELVFYMIPIRSRPQWWYWLPALLTLTIVARAQTPTDTTRTVALPAATVTGYGQQLPLRRTAAAVGVLDARVIEQFSPAALTQAVNTLPGVRLEERATASYRLSIRGSTLRSPFGVRNVKVYYNGLPFTDAGGSTPLNLLDPAIIGRLEVLKGPAGSVYGAGTGGVARFETPTVAAGTSRVAVGATVGSYGLRRSTIAAETGSATTSVRAQYAHQSLDGYRQQSALQRNVLALDVRTTASPNTTLAAHLLYADISYQLPGGLTRAQFAADPRQARPGTAAAPGTVAQQAYYASRTGLLGLTHEYRFSDRLDLQTTLYGSGSALRTPFLVDYQLGTAVGGGGRTALRWRTALAGRPLRLQGGGEFQGSLANGRSYLNVGGKPGALRYDDDITTSTGFVFAQADYELPAGLLLTAAASYNRLRYGIVRSSAAATNPTGYQFARNFRPVVSPRVALLKEFAPALAAYASISTGFSPPTVEEIRPSDGSLNADLQAERGTSYEVGARGQLFGDRLNYDVSVFDLELRETIVSSSTAQGIVVFRNTGRTHQRGLEAALSGWLWHEMAVVPNAPDNVQMTGRGLRAWASYAYNDFRFGSYASSGVDFSGNRLTGTTPHTLSAGLDFSERLGFYLSPSLSHQARVVLNDANTEEAAGYWVLGARGGWRRTLAGHLEANIYAGIDNALDRRYSLGNDLNAFGGRYFQPAPGRAWYGGAQLGWRF</sequence>
<proteinExistence type="inferred from homology"/>
<evidence type="ECO:0000256" key="3">
    <source>
        <dbReference type="ARBA" id="ARBA00022452"/>
    </source>
</evidence>
<evidence type="ECO:0000256" key="10">
    <source>
        <dbReference type="ARBA" id="ARBA00023237"/>
    </source>
</evidence>
<keyword evidence="15" id="KW-0675">Receptor</keyword>
<evidence type="ECO:0000256" key="7">
    <source>
        <dbReference type="ARBA" id="ARBA00023065"/>
    </source>
</evidence>
<evidence type="ECO:0000256" key="1">
    <source>
        <dbReference type="ARBA" id="ARBA00004571"/>
    </source>
</evidence>
<evidence type="ECO:0000256" key="6">
    <source>
        <dbReference type="ARBA" id="ARBA00023004"/>
    </source>
</evidence>
<evidence type="ECO:0000256" key="9">
    <source>
        <dbReference type="ARBA" id="ARBA00023136"/>
    </source>
</evidence>
<evidence type="ECO:0000256" key="4">
    <source>
        <dbReference type="ARBA" id="ARBA00022496"/>
    </source>
</evidence>
<dbReference type="EMBL" id="BAABDK010000016">
    <property type="protein sequence ID" value="GAA4035400.1"/>
    <property type="molecule type" value="Genomic_DNA"/>
</dbReference>
<dbReference type="Pfam" id="PF07715">
    <property type="entry name" value="Plug"/>
    <property type="match status" value="1"/>
</dbReference>
<evidence type="ECO:0000256" key="11">
    <source>
        <dbReference type="PROSITE-ProRule" id="PRU01360"/>
    </source>
</evidence>
<dbReference type="InterPro" id="IPR039426">
    <property type="entry name" value="TonB-dep_rcpt-like"/>
</dbReference>
<evidence type="ECO:0000256" key="12">
    <source>
        <dbReference type="RuleBase" id="RU003357"/>
    </source>
</evidence>
<evidence type="ECO:0000313" key="15">
    <source>
        <dbReference type="EMBL" id="GAA4035400.1"/>
    </source>
</evidence>
<dbReference type="InterPro" id="IPR012910">
    <property type="entry name" value="Plug_dom"/>
</dbReference>
<dbReference type="InterPro" id="IPR036942">
    <property type="entry name" value="Beta-barrel_TonB_sf"/>
</dbReference>
<keyword evidence="10 11" id="KW-0998">Cell outer membrane</keyword>
<dbReference type="PANTHER" id="PTHR32552:SF81">
    <property type="entry name" value="TONB-DEPENDENT OUTER MEMBRANE RECEPTOR"/>
    <property type="match status" value="1"/>
</dbReference>
<comment type="caution">
    <text evidence="15">The sequence shown here is derived from an EMBL/GenBank/DDBJ whole genome shotgun (WGS) entry which is preliminary data.</text>
</comment>
<gene>
    <name evidence="15" type="ORF">GCM10022409_20060</name>
</gene>
<dbReference type="InterPro" id="IPR037066">
    <property type="entry name" value="Plug_dom_sf"/>
</dbReference>
<keyword evidence="4" id="KW-0410">Iron transport</keyword>
<feature type="domain" description="TonB-dependent receptor plug" evidence="14">
    <location>
        <begin position="79"/>
        <end position="186"/>
    </location>
</feature>
<accession>A0ABP7U3V1</accession>
<comment type="similarity">
    <text evidence="11 12">Belongs to the TonB-dependent receptor family.</text>
</comment>
<dbReference type="PROSITE" id="PS52016">
    <property type="entry name" value="TONB_DEPENDENT_REC_3"/>
    <property type="match status" value="1"/>
</dbReference>
<evidence type="ECO:0000256" key="5">
    <source>
        <dbReference type="ARBA" id="ARBA00022692"/>
    </source>
</evidence>
<dbReference type="Gene3D" id="2.40.170.20">
    <property type="entry name" value="TonB-dependent receptor, beta-barrel domain"/>
    <property type="match status" value="1"/>
</dbReference>
<dbReference type="Proteomes" id="UP001501469">
    <property type="component" value="Unassembled WGS sequence"/>
</dbReference>
<keyword evidence="6" id="KW-0408">Iron</keyword>
<evidence type="ECO:0000256" key="2">
    <source>
        <dbReference type="ARBA" id="ARBA00022448"/>
    </source>
</evidence>
<reference evidence="16" key="1">
    <citation type="journal article" date="2019" name="Int. J. Syst. Evol. Microbiol.">
        <title>The Global Catalogue of Microorganisms (GCM) 10K type strain sequencing project: providing services to taxonomists for standard genome sequencing and annotation.</title>
        <authorList>
            <consortium name="The Broad Institute Genomics Platform"/>
            <consortium name="The Broad Institute Genome Sequencing Center for Infectious Disease"/>
            <person name="Wu L."/>
            <person name="Ma J."/>
        </authorList>
    </citation>
    <scope>NUCLEOTIDE SEQUENCE [LARGE SCALE GENOMIC DNA]</scope>
    <source>
        <strain evidence="16">JCM 17225</strain>
    </source>
</reference>
<organism evidence="15 16">
    <name type="scientific">Hymenobacter glaciei</name>
    <dbReference type="NCBI Taxonomy" id="877209"/>
    <lineage>
        <taxon>Bacteria</taxon>
        <taxon>Pseudomonadati</taxon>
        <taxon>Bacteroidota</taxon>
        <taxon>Cytophagia</taxon>
        <taxon>Cytophagales</taxon>
        <taxon>Hymenobacteraceae</taxon>
        <taxon>Hymenobacter</taxon>
    </lineage>
</organism>